<dbReference type="Proteomes" id="UP000078397">
    <property type="component" value="Unassembled WGS sequence"/>
</dbReference>
<gene>
    <name evidence="1" type="ORF">VFPPC_13989</name>
</gene>
<dbReference type="InterPro" id="IPR017946">
    <property type="entry name" value="PLC-like_Pdiesterase_TIM-brl"/>
</dbReference>
<dbReference type="GeneID" id="28855754"/>
<name>A0A179FJ73_METCM</name>
<protein>
    <submittedName>
        <fullName evidence="1">Phospholipase D</fullName>
    </submittedName>
</protein>
<dbReference type="Gene3D" id="3.20.20.190">
    <property type="entry name" value="Phosphatidylinositol (PI) phosphodiesterase"/>
    <property type="match status" value="1"/>
</dbReference>
<dbReference type="OrthoDB" id="4952422at2759"/>
<reference evidence="1 2" key="1">
    <citation type="journal article" date="2016" name="PLoS Pathog.">
        <title>Biosynthesis of antibiotic leucinostatins in bio-control fungus Purpureocillium lilacinum and their inhibition on phytophthora revealed by genome mining.</title>
        <authorList>
            <person name="Wang G."/>
            <person name="Liu Z."/>
            <person name="Lin R."/>
            <person name="Li E."/>
            <person name="Mao Z."/>
            <person name="Ling J."/>
            <person name="Yang Y."/>
            <person name="Yin W.B."/>
            <person name="Xie B."/>
        </authorList>
    </citation>
    <scope>NUCLEOTIDE SEQUENCE [LARGE SCALE GENOMIC DNA]</scope>
    <source>
        <strain evidence="1">170</strain>
    </source>
</reference>
<proteinExistence type="predicted"/>
<dbReference type="KEGG" id="pchm:VFPPC_13989"/>
<accession>A0A179FJ73</accession>
<evidence type="ECO:0000313" key="1">
    <source>
        <dbReference type="EMBL" id="OAQ65073.1"/>
    </source>
</evidence>
<dbReference type="RefSeq" id="XP_018142387.1">
    <property type="nucleotide sequence ID" value="XM_018291760.1"/>
</dbReference>
<dbReference type="GO" id="GO:0006629">
    <property type="term" value="P:lipid metabolic process"/>
    <property type="evidence" value="ECO:0007669"/>
    <property type="project" value="InterPro"/>
</dbReference>
<sequence length="197" mass="22022">MLYLKNPDYNPDPNANTSIEGLRKLARDILQPAGVKVLYGFYGSQVTERSYRVIRDGLNENESIGVDGAPYAVGGEFTLNGPQDIKKRVMSTGLYNPMFYFGDCNDACTSTSICPRLRCAAESKVMGKVFGWTISRNRAEQATKMMGEAHVDGRIYGFVATHYYDHADTRAALGIITDWLAKNKDKRYLATVNDQPW</sequence>
<comment type="caution">
    <text evidence="1">The sequence shown here is derived from an EMBL/GenBank/DDBJ whole genome shotgun (WGS) entry which is preliminary data.</text>
</comment>
<dbReference type="EMBL" id="LSBJ02000005">
    <property type="protein sequence ID" value="OAQ65073.1"/>
    <property type="molecule type" value="Genomic_DNA"/>
</dbReference>
<evidence type="ECO:0000313" key="2">
    <source>
        <dbReference type="Proteomes" id="UP000078397"/>
    </source>
</evidence>
<organism evidence="1 2">
    <name type="scientific">Pochonia chlamydosporia 170</name>
    <dbReference type="NCBI Taxonomy" id="1380566"/>
    <lineage>
        <taxon>Eukaryota</taxon>
        <taxon>Fungi</taxon>
        <taxon>Dikarya</taxon>
        <taxon>Ascomycota</taxon>
        <taxon>Pezizomycotina</taxon>
        <taxon>Sordariomycetes</taxon>
        <taxon>Hypocreomycetidae</taxon>
        <taxon>Hypocreales</taxon>
        <taxon>Clavicipitaceae</taxon>
        <taxon>Pochonia</taxon>
    </lineage>
</organism>
<dbReference type="AlphaFoldDB" id="A0A179FJ73"/>
<dbReference type="GO" id="GO:0008081">
    <property type="term" value="F:phosphoric diester hydrolase activity"/>
    <property type="evidence" value="ECO:0007669"/>
    <property type="project" value="InterPro"/>
</dbReference>
<keyword evidence="2" id="KW-1185">Reference proteome</keyword>